<dbReference type="KEGG" id="mgm:Mmc1_1660"/>
<evidence type="ECO:0000256" key="3">
    <source>
        <dbReference type="RuleBase" id="RU000363"/>
    </source>
</evidence>
<keyword evidence="6" id="KW-1185">Reference proteome</keyword>
<dbReference type="Proteomes" id="UP000002586">
    <property type="component" value="Chromosome"/>
</dbReference>
<dbReference type="Pfam" id="PF00106">
    <property type="entry name" value="adh_short"/>
    <property type="match status" value="1"/>
</dbReference>
<name>A0L876_MAGMM</name>
<dbReference type="HOGENOM" id="CLU_753985_0_0_5"/>
<dbReference type="PANTHER" id="PTHR43639:SF1">
    <property type="entry name" value="SHORT-CHAIN DEHYDROGENASE_REDUCTASE FAMILY PROTEIN"/>
    <property type="match status" value="1"/>
</dbReference>
<keyword evidence="4" id="KW-0472">Membrane</keyword>
<comment type="similarity">
    <text evidence="1 3">Belongs to the short-chain dehydrogenases/reductases (SDR) family.</text>
</comment>
<dbReference type="InterPro" id="IPR002347">
    <property type="entry name" value="SDR_fam"/>
</dbReference>
<sequence>MESPVSEQNGWQEPEEKHAVARLADGVKGALALFLASPFIVFLVILWPIYRWAEMKEGNPPPEPFWNPFLERYFPHRAYKKELPQLEPFEREQRRAAYREAALAAASTPQPVESHGFVLAPNAPQTEGAERVALVTGGSSQLGQAIVQALMEQNYRVALVCFESDATAMIQRYPMQEAKIQSFTCDLRNPEAIETLVGQVVRHFGQLDVVVHNAARFEPDHEENPSWQSLENLFKVNVMGPLWLSLKAAPWMRSGPAGGGHIIQIGDIWGERPLLGYSGYSSSKAALHMAGRSLARELAPEIRVNTIAPGAVFPQGEDDRAYQVLLSNTPLAAEAGPLGVITALNYLLATPFVTGQVLHVDGGRLLR</sequence>
<evidence type="ECO:0000256" key="1">
    <source>
        <dbReference type="ARBA" id="ARBA00006484"/>
    </source>
</evidence>
<accession>A0L876</accession>
<proteinExistence type="inferred from homology"/>
<keyword evidence="4" id="KW-0812">Transmembrane</keyword>
<reference evidence="6" key="1">
    <citation type="journal article" date="2009" name="Appl. Environ. Microbiol.">
        <title>Complete genome sequence of the chemolithoautotrophic marine magnetotactic coccus strain MC-1.</title>
        <authorList>
            <person name="Schubbe S."/>
            <person name="Williams T.J."/>
            <person name="Xie G."/>
            <person name="Kiss H.E."/>
            <person name="Brettin T.S."/>
            <person name="Martinez D."/>
            <person name="Ross C.A."/>
            <person name="Schuler D."/>
            <person name="Cox B.L."/>
            <person name="Nealson K.H."/>
            <person name="Bazylinski D.A."/>
        </authorList>
    </citation>
    <scope>NUCLEOTIDE SEQUENCE [LARGE SCALE GENOMIC DNA]</scope>
    <source>
        <strain evidence="6">ATCC BAA-1437 / JCM 17883 / MC-1</strain>
    </source>
</reference>
<dbReference type="EMBL" id="CP000471">
    <property type="protein sequence ID" value="ABK44169.1"/>
    <property type="molecule type" value="Genomic_DNA"/>
</dbReference>
<keyword evidence="4" id="KW-1133">Transmembrane helix</keyword>
<organism evidence="5 6">
    <name type="scientific">Magnetococcus marinus (strain ATCC BAA-1437 / JCM 17883 / MC-1)</name>
    <dbReference type="NCBI Taxonomy" id="156889"/>
    <lineage>
        <taxon>Bacteria</taxon>
        <taxon>Pseudomonadati</taxon>
        <taxon>Pseudomonadota</taxon>
        <taxon>Magnetococcia</taxon>
        <taxon>Magnetococcales</taxon>
        <taxon>Magnetococcaceae</taxon>
        <taxon>Magnetococcus</taxon>
    </lineage>
</organism>
<evidence type="ECO:0000313" key="5">
    <source>
        <dbReference type="EMBL" id="ABK44169.1"/>
    </source>
</evidence>
<dbReference type="STRING" id="156889.Mmc1_1660"/>
<evidence type="ECO:0000313" key="6">
    <source>
        <dbReference type="Proteomes" id="UP000002586"/>
    </source>
</evidence>
<dbReference type="PANTHER" id="PTHR43639">
    <property type="entry name" value="OXIDOREDUCTASE, SHORT-CHAIN DEHYDROGENASE/REDUCTASE FAMILY (AFU_ORTHOLOGUE AFUA_5G02870)"/>
    <property type="match status" value="1"/>
</dbReference>
<dbReference type="SUPFAM" id="SSF51735">
    <property type="entry name" value="NAD(P)-binding Rossmann-fold domains"/>
    <property type="match status" value="1"/>
</dbReference>
<dbReference type="PRINTS" id="PR00080">
    <property type="entry name" value="SDRFAMILY"/>
</dbReference>
<dbReference type="GO" id="GO:0016491">
    <property type="term" value="F:oxidoreductase activity"/>
    <property type="evidence" value="ECO:0007669"/>
    <property type="project" value="UniProtKB-KW"/>
</dbReference>
<gene>
    <name evidence="5" type="ordered locus">Mmc1_1660</name>
</gene>
<keyword evidence="2" id="KW-0560">Oxidoreductase</keyword>
<evidence type="ECO:0000256" key="2">
    <source>
        <dbReference type="ARBA" id="ARBA00023002"/>
    </source>
</evidence>
<dbReference type="PRINTS" id="PR00081">
    <property type="entry name" value="GDHRDH"/>
</dbReference>
<reference evidence="5 6" key="2">
    <citation type="journal article" date="2012" name="Int. J. Syst. Evol. Microbiol.">
        <title>Magnetococcus marinus gen. nov., sp. nov., a marine, magnetotactic bacterium that represents a novel lineage (Magnetococcaceae fam. nov.; Magnetococcales ord. nov.) at the base of the Alphaproteobacteria.</title>
        <authorList>
            <person name="Bazylinski D.A."/>
            <person name="Williams T.J."/>
            <person name="Lefevre C.T."/>
            <person name="Berg R.J."/>
            <person name="Zhang C.L."/>
            <person name="Bowser S.S."/>
            <person name="Dean A.J."/>
            <person name="Beveridge T.J."/>
        </authorList>
    </citation>
    <scope>NUCLEOTIDE SEQUENCE [LARGE SCALE GENOMIC DNA]</scope>
    <source>
        <strain evidence="6">ATCC BAA-1437 / JCM 17883 / MC-1</strain>
    </source>
</reference>
<dbReference type="Gene3D" id="3.40.50.720">
    <property type="entry name" value="NAD(P)-binding Rossmann-like Domain"/>
    <property type="match status" value="1"/>
</dbReference>
<evidence type="ECO:0000256" key="4">
    <source>
        <dbReference type="SAM" id="Phobius"/>
    </source>
</evidence>
<dbReference type="InterPro" id="IPR036291">
    <property type="entry name" value="NAD(P)-bd_dom_sf"/>
</dbReference>
<feature type="transmembrane region" description="Helical" evidence="4">
    <location>
        <begin position="30"/>
        <end position="50"/>
    </location>
</feature>
<dbReference type="AlphaFoldDB" id="A0L876"/>
<dbReference type="eggNOG" id="COG1028">
    <property type="taxonomic scope" value="Bacteria"/>
</dbReference>
<protein>
    <submittedName>
        <fullName evidence="5">Short-chain dehydrogenase/reductase SDR</fullName>
    </submittedName>
</protein>